<dbReference type="Proteomes" id="UP000789901">
    <property type="component" value="Unassembled WGS sequence"/>
</dbReference>
<dbReference type="EMBL" id="CAJVQB010006710">
    <property type="protein sequence ID" value="CAG8690187.1"/>
    <property type="molecule type" value="Genomic_DNA"/>
</dbReference>
<reference evidence="1 2" key="1">
    <citation type="submission" date="2021-06" db="EMBL/GenBank/DDBJ databases">
        <authorList>
            <person name="Kallberg Y."/>
            <person name="Tangrot J."/>
            <person name="Rosling A."/>
        </authorList>
    </citation>
    <scope>NUCLEOTIDE SEQUENCE [LARGE SCALE GENOMIC DNA]</scope>
    <source>
        <strain evidence="1 2">120-4 pot B 10/14</strain>
    </source>
</reference>
<name>A0ABN7UWV4_GIGMA</name>
<sequence length="301" mass="34467">MARLTTQKLQLWLVDQYLEEGSIIVNTTKIIKKINISIIRTSSINNIINSLYIKEILYKNNSHWKLQDVNLDYMHPCEYSTLIALPPEYNNLKVLKLFIDIYYNDFGGVYVQLGNMPFDIRKHLRNHFILGFVPFGGSFDDFIHLFVLDMNQLEKGVLMNIQGNDYWIIAGLGCVTADLPQGNDLVGVKCHSAIGGCRTCLVAKDNATNENLDIAMISRYHHITNVQFEGISIASTFAQRDEISKKYSLRNSPPILDQLQYECHLQSPQDTYHLIARITLKLLKLTISMLSLYGEQKFLKS</sequence>
<evidence type="ECO:0000313" key="1">
    <source>
        <dbReference type="EMBL" id="CAG8690187.1"/>
    </source>
</evidence>
<comment type="caution">
    <text evidence="1">The sequence shown here is derived from an EMBL/GenBank/DDBJ whole genome shotgun (WGS) entry which is preliminary data.</text>
</comment>
<evidence type="ECO:0000313" key="2">
    <source>
        <dbReference type="Proteomes" id="UP000789901"/>
    </source>
</evidence>
<gene>
    <name evidence="1" type="ORF">GMARGA_LOCUS11463</name>
</gene>
<proteinExistence type="predicted"/>
<protein>
    <submittedName>
        <fullName evidence="1">35936_t:CDS:1</fullName>
    </submittedName>
</protein>
<accession>A0ABN7UWV4</accession>
<organism evidence="1 2">
    <name type="scientific">Gigaspora margarita</name>
    <dbReference type="NCBI Taxonomy" id="4874"/>
    <lineage>
        <taxon>Eukaryota</taxon>
        <taxon>Fungi</taxon>
        <taxon>Fungi incertae sedis</taxon>
        <taxon>Mucoromycota</taxon>
        <taxon>Glomeromycotina</taxon>
        <taxon>Glomeromycetes</taxon>
        <taxon>Diversisporales</taxon>
        <taxon>Gigasporaceae</taxon>
        <taxon>Gigaspora</taxon>
    </lineage>
</organism>
<keyword evidence="2" id="KW-1185">Reference proteome</keyword>